<accession>A0ABX8AZK6</accession>
<dbReference type="Pfam" id="PF00990">
    <property type="entry name" value="GGDEF"/>
    <property type="match status" value="1"/>
</dbReference>
<dbReference type="InterPro" id="IPR043128">
    <property type="entry name" value="Rev_trsase/Diguanyl_cyclase"/>
</dbReference>
<keyword evidence="3" id="KW-0597">Phosphoprotein</keyword>
<dbReference type="Proteomes" id="UP000677668">
    <property type="component" value="Chromosome 1"/>
</dbReference>
<dbReference type="Pfam" id="PF00072">
    <property type="entry name" value="Response_reg"/>
    <property type="match status" value="1"/>
</dbReference>
<dbReference type="InterPro" id="IPR036097">
    <property type="entry name" value="HisK_dim/P_sf"/>
</dbReference>
<reference evidence="9 10" key="1">
    <citation type="submission" date="2021-03" db="EMBL/GenBank/DDBJ databases">
        <title>Genomic and phenotypic characterization of Chloracidobacterium isolates provides evidence for multiple species.</title>
        <authorList>
            <person name="Saini M.K."/>
            <person name="Costas A.M.G."/>
            <person name="Tank M."/>
            <person name="Bryant D.A."/>
        </authorList>
    </citation>
    <scope>NUCLEOTIDE SEQUENCE [LARGE SCALE GENOMIC DNA]</scope>
    <source>
        <strain evidence="9 10">N</strain>
    </source>
</reference>
<evidence type="ECO:0000313" key="9">
    <source>
        <dbReference type="EMBL" id="QUV93830.1"/>
    </source>
</evidence>
<dbReference type="SMART" id="SM00388">
    <property type="entry name" value="HisKA"/>
    <property type="match status" value="1"/>
</dbReference>
<evidence type="ECO:0000259" key="7">
    <source>
        <dbReference type="PROSITE" id="PS50110"/>
    </source>
</evidence>
<protein>
    <submittedName>
        <fullName evidence="9">Diguanylate cyclase</fullName>
        <ecNumber evidence="9">2.7.7.65</ecNumber>
    </submittedName>
</protein>
<keyword evidence="10" id="KW-1185">Reference proteome</keyword>
<evidence type="ECO:0000259" key="6">
    <source>
        <dbReference type="PROSITE" id="PS50109"/>
    </source>
</evidence>
<comment type="catalytic activity">
    <reaction evidence="2">
        <text>2 GTP = 3',3'-c-di-GMP + 2 diphosphate</text>
        <dbReference type="Rhea" id="RHEA:24898"/>
        <dbReference type="ChEBI" id="CHEBI:33019"/>
        <dbReference type="ChEBI" id="CHEBI:37565"/>
        <dbReference type="ChEBI" id="CHEBI:58805"/>
        <dbReference type="EC" id="2.7.7.65"/>
    </reaction>
</comment>
<evidence type="ECO:0000256" key="3">
    <source>
        <dbReference type="PROSITE-ProRule" id="PRU00169"/>
    </source>
</evidence>
<keyword evidence="9" id="KW-0548">Nucleotidyltransferase</keyword>
<dbReference type="InterPro" id="IPR036890">
    <property type="entry name" value="HATPase_C_sf"/>
</dbReference>
<name>A0ABX8AZK6_9BACT</name>
<dbReference type="InterPro" id="IPR005467">
    <property type="entry name" value="His_kinase_dom"/>
</dbReference>
<dbReference type="InterPro" id="IPR003594">
    <property type="entry name" value="HATPase_dom"/>
</dbReference>
<dbReference type="Gene3D" id="3.30.70.270">
    <property type="match status" value="1"/>
</dbReference>
<dbReference type="Gene3D" id="1.10.287.130">
    <property type="match status" value="1"/>
</dbReference>
<evidence type="ECO:0000256" key="4">
    <source>
        <dbReference type="SAM" id="Coils"/>
    </source>
</evidence>
<evidence type="ECO:0000256" key="1">
    <source>
        <dbReference type="ARBA" id="ARBA00000085"/>
    </source>
</evidence>
<comment type="catalytic activity">
    <reaction evidence="1">
        <text>ATP + protein L-histidine = ADP + protein N-phospho-L-histidine.</text>
        <dbReference type="EC" id="2.7.13.3"/>
    </reaction>
</comment>
<dbReference type="Pfam" id="PF00512">
    <property type="entry name" value="HisKA"/>
    <property type="match status" value="1"/>
</dbReference>
<organism evidence="9 10">
    <name type="scientific">Chloracidobacterium sp. N</name>
    <dbReference type="NCBI Taxonomy" id="2821540"/>
    <lineage>
        <taxon>Bacteria</taxon>
        <taxon>Pseudomonadati</taxon>
        <taxon>Acidobacteriota</taxon>
        <taxon>Terriglobia</taxon>
        <taxon>Terriglobales</taxon>
        <taxon>Acidobacteriaceae</taxon>
        <taxon>Chloracidobacterium</taxon>
        <taxon>Chloracidobacterium aggregatum</taxon>
    </lineage>
</organism>
<feature type="domain" description="Histidine kinase" evidence="6">
    <location>
        <begin position="191"/>
        <end position="413"/>
    </location>
</feature>
<sequence length="758" mass="84192">MSLKTLKTWVSKSLTPTLIYRLQQATTSLSVHLARAPLAVAFFDDERFRLLASVGYEEFARETLETTLTERLNAIQANLLVCAPRAALPGFPFAVADSTTLLLRRFTLDQLLCGVLLVESAADEQLEAALAGQELSWSFLIRESGWCARLTEAEAQVVEMSRQLEAARHAIERLTELGEQSIRDREKFIANVDYELRAPLTTVLGYCEMLQDATYGPLTDTQRSFLRHIEAGGQALLHIVDDLMRLVRLERGGDALDIREFSAARLFQSVQSAFAPLAERRQVRLEVRLDPAAGMIVGDEARLYEALSQLLDDALRYIPRGGMLRLTGELQRVSSHVQSLVITLQDDMSGIVAEQRLATYRALQNAASQVPSRGIALGLSVTYRILQLHGATLTVEGDATQGCRLIFRLPHRLSASQLEMSQVLIVDASAESGNLLRTILESENLRAQLVVASGNDTAAMLHANYFESATRLPDVVLLDASLPMTDGYELCRLIKQTEATRYLPVLMLTASPETTEKLRGLEVGATDVLTKPINRRELLMRVKALIAQKREFEAMLRAYHSARHRAITDGLTGLFNHAYFLEKLTREAELAERSGHPLSIIMLDVDRFKHFNDTNGHEAGNELLKDLSRLMERCFRRSDVLARYGGEEFVVLLPNTPKSQAAVLAERLRRRVAEYPFAGRESQPGGRLTVSLGVAALPSDTSGPKQLLELADRALYRAKQNGRNRVCVVESEALGRPRPSGFWKVPDQPDPGNTLSSA</sequence>
<dbReference type="SMART" id="SM00448">
    <property type="entry name" value="REC"/>
    <property type="match status" value="1"/>
</dbReference>
<dbReference type="SUPFAM" id="SSF55874">
    <property type="entry name" value="ATPase domain of HSP90 chaperone/DNA topoisomerase II/histidine kinase"/>
    <property type="match status" value="1"/>
</dbReference>
<keyword evidence="4" id="KW-0175">Coiled coil</keyword>
<dbReference type="CDD" id="cd01949">
    <property type="entry name" value="GGDEF"/>
    <property type="match status" value="1"/>
</dbReference>
<evidence type="ECO:0000313" key="10">
    <source>
        <dbReference type="Proteomes" id="UP000677668"/>
    </source>
</evidence>
<feature type="region of interest" description="Disordered" evidence="5">
    <location>
        <begin position="736"/>
        <end position="758"/>
    </location>
</feature>
<dbReference type="InterPro" id="IPR011006">
    <property type="entry name" value="CheY-like_superfamily"/>
</dbReference>
<dbReference type="SMART" id="SM00387">
    <property type="entry name" value="HATPase_c"/>
    <property type="match status" value="1"/>
</dbReference>
<dbReference type="InterPro" id="IPR001789">
    <property type="entry name" value="Sig_transdc_resp-reg_receiver"/>
</dbReference>
<evidence type="ECO:0000259" key="8">
    <source>
        <dbReference type="PROSITE" id="PS50887"/>
    </source>
</evidence>
<feature type="domain" description="GGDEF" evidence="8">
    <location>
        <begin position="596"/>
        <end position="731"/>
    </location>
</feature>
<dbReference type="SUPFAM" id="SSF55073">
    <property type="entry name" value="Nucleotide cyclase"/>
    <property type="match status" value="1"/>
</dbReference>
<dbReference type="InterPro" id="IPR050469">
    <property type="entry name" value="Diguanylate_Cyclase"/>
</dbReference>
<dbReference type="SUPFAM" id="SSF52172">
    <property type="entry name" value="CheY-like"/>
    <property type="match status" value="1"/>
</dbReference>
<dbReference type="PANTHER" id="PTHR45138">
    <property type="entry name" value="REGULATORY COMPONENTS OF SENSORY TRANSDUCTION SYSTEM"/>
    <property type="match status" value="1"/>
</dbReference>
<dbReference type="CDD" id="cd00082">
    <property type="entry name" value="HisKA"/>
    <property type="match status" value="1"/>
</dbReference>
<dbReference type="Pfam" id="PF02518">
    <property type="entry name" value="HATPase_c"/>
    <property type="match status" value="1"/>
</dbReference>
<dbReference type="PANTHER" id="PTHR45138:SF9">
    <property type="entry name" value="DIGUANYLATE CYCLASE DGCM-RELATED"/>
    <property type="match status" value="1"/>
</dbReference>
<dbReference type="GO" id="GO:0052621">
    <property type="term" value="F:diguanylate cyclase activity"/>
    <property type="evidence" value="ECO:0007669"/>
    <property type="project" value="UniProtKB-EC"/>
</dbReference>
<dbReference type="RefSeq" id="WP_211422171.1">
    <property type="nucleotide sequence ID" value="NZ_CP072642.1"/>
</dbReference>
<dbReference type="EMBL" id="CP072642">
    <property type="protein sequence ID" value="QUV93830.1"/>
    <property type="molecule type" value="Genomic_DNA"/>
</dbReference>
<evidence type="ECO:0000256" key="2">
    <source>
        <dbReference type="ARBA" id="ARBA00034247"/>
    </source>
</evidence>
<gene>
    <name evidence="9" type="ORF">J8C05_10775</name>
</gene>
<dbReference type="Gene3D" id="3.40.50.2300">
    <property type="match status" value="1"/>
</dbReference>
<dbReference type="NCBIfam" id="TIGR00254">
    <property type="entry name" value="GGDEF"/>
    <property type="match status" value="1"/>
</dbReference>
<evidence type="ECO:0000256" key="5">
    <source>
        <dbReference type="SAM" id="MobiDB-lite"/>
    </source>
</evidence>
<dbReference type="PROSITE" id="PS50887">
    <property type="entry name" value="GGDEF"/>
    <property type="match status" value="1"/>
</dbReference>
<dbReference type="SUPFAM" id="SSF47384">
    <property type="entry name" value="Homodimeric domain of signal transducing histidine kinase"/>
    <property type="match status" value="1"/>
</dbReference>
<dbReference type="SMART" id="SM00267">
    <property type="entry name" value="GGDEF"/>
    <property type="match status" value="1"/>
</dbReference>
<dbReference type="Gene3D" id="3.30.565.10">
    <property type="entry name" value="Histidine kinase-like ATPase, C-terminal domain"/>
    <property type="match status" value="1"/>
</dbReference>
<dbReference type="PROSITE" id="PS50109">
    <property type="entry name" value="HIS_KIN"/>
    <property type="match status" value="1"/>
</dbReference>
<dbReference type="PROSITE" id="PS50110">
    <property type="entry name" value="RESPONSE_REGULATORY"/>
    <property type="match status" value="1"/>
</dbReference>
<feature type="modified residue" description="4-aspartylphosphate" evidence="3">
    <location>
        <position position="479"/>
    </location>
</feature>
<feature type="domain" description="Response regulatory" evidence="7">
    <location>
        <begin position="422"/>
        <end position="546"/>
    </location>
</feature>
<dbReference type="EC" id="2.7.7.65" evidence="9"/>
<dbReference type="InterPro" id="IPR029787">
    <property type="entry name" value="Nucleotide_cyclase"/>
</dbReference>
<dbReference type="InterPro" id="IPR003661">
    <property type="entry name" value="HisK_dim/P_dom"/>
</dbReference>
<dbReference type="InterPro" id="IPR000160">
    <property type="entry name" value="GGDEF_dom"/>
</dbReference>
<proteinExistence type="predicted"/>
<feature type="coiled-coil region" evidence="4">
    <location>
        <begin position="150"/>
        <end position="177"/>
    </location>
</feature>
<keyword evidence="9" id="KW-0808">Transferase</keyword>